<feature type="compositionally biased region" description="Basic and acidic residues" evidence="1">
    <location>
        <begin position="107"/>
        <end position="122"/>
    </location>
</feature>
<evidence type="ECO:0000313" key="2">
    <source>
        <dbReference type="EMBL" id="ETO25803.1"/>
    </source>
</evidence>
<evidence type="ECO:0000256" key="1">
    <source>
        <dbReference type="SAM" id="MobiDB-lite"/>
    </source>
</evidence>
<proteinExistence type="predicted"/>
<sequence>MSKLVDYSDSDDEENVESQGPKSTTSKESKPLNNNVPLVKESNKDSTTSQTSKNHTIDQSPSTSTSKIGSKRTLSGYNNTNVENEVKTMMKKKIVAVTSPVSKSGSKKNEPRKAKEVKEKSKTLHLLPPQLRKNVKNTNAVTDDLSDYNTKRTQKRYSSSDL</sequence>
<organism evidence="2 3">
    <name type="scientific">Reticulomyxa filosa</name>
    <dbReference type="NCBI Taxonomy" id="46433"/>
    <lineage>
        <taxon>Eukaryota</taxon>
        <taxon>Sar</taxon>
        <taxon>Rhizaria</taxon>
        <taxon>Retaria</taxon>
        <taxon>Foraminifera</taxon>
        <taxon>Monothalamids</taxon>
        <taxon>Reticulomyxidae</taxon>
        <taxon>Reticulomyxa</taxon>
    </lineage>
</organism>
<protein>
    <submittedName>
        <fullName evidence="2">Uncharacterized protein</fullName>
    </submittedName>
</protein>
<feature type="compositionally biased region" description="Polar residues" evidence="1">
    <location>
        <begin position="45"/>
        <end position="83"/>
    </location>
</feature>
<feature type="region of interest" description="Disordered" evidence="1">
    <location>
        <begin position="1"/>
        <end position="162"/>
    </location>
</feature>
<reference evidence="2 3" key="1">
    <citation type="journal article" date="2013" name="Curr. Biol.">
        <title>The Genome of the Foraminiferan Reticulomyxa filosa.</title>
        <authorList>
            <person name="Glockner G."/>
            <person name="Hulsmann N."/>
            <person name="Schleicher M."/>
            <person name="Noegel A.A."/>
            <person name="Eichinger L."/>
            <person name="Gallinger C."/>
            <person name="Pawlowski J."/>
            <person name="Sierra R."/>
            <person name="Euteneuer U."/>
            <person name="Pillet L."/>
            <person name="Moustafa A."/>
            <person name="Platzer M."/>
            <person name="Groth M."/>
            <person name="Szafranski K."/>
            <person name="Schliwa M."/>
        </authorList>
    </citation>
    <scope>NUCLEOTIDE SEQUENCE [LARGE SCALE GENOMIC DNA]</scope>
</reference>
<gene>
    <name evidence="2" type="ORF">RFI_11331</name>
</gene>
<accession>X6NIS2</accession>
<dbReference type="EMBL" id="ASPP01008271">
    <property type="protein sequence ID" value="ETO25803.1"/>
    <property type="molecule type" value="Genomic_DNA"/>
</dbReference>
<dbReference type="AlphaFoldDB" id="X6NIS2"/>
<comment type="caution">
    <text evidence="2">The sequence shown here is derived from an EMBL/GenBank/DDBJ whole genome shotgun (WGS) entry which is preliminary data.</text>
</comment>
<keyword evidence="3" id="KW-1185">Reference proteome</keyword>
<name>X6NIS2_RETFI</name>
<evidence type="ECO:0000313" key="3">
    <source>
        <dbReference type="Proteomes" id="UP000023152"/>
    </source>
</evidence>
<dbReference type="Proteomes" id="UP000023152">
    <property type="component" value="Unassembled WGS sequence"/>
</dbReference>